<dbReference type="InterPro" id="IPR009000">
    <property type="entry name" value="Transl_B-barrel_sf"/>
</dbReference>
<gene>
    <name evidence="8" type="primary">selB</name>
    <name evidence="8" type="ORF">C4N18_00945</name>
</gene>
<dbReference type="NCBIfam" id="TIGR00475">
    <property type="entry name" value="selB"/>
    <property type="match status" value="1"/>
</dbReference>
<dbReference type="GO" id="GO:0003746">
    <property type="term" value="F:translation elongation factor activity"/>
    <property type="evidence" value="ECO:0007669"/>
    <property type="project" value="UniProtKB-KW"/>
</dbReference>
<dbReference type="InterPro" id="IPR027417">
    <property type="entry name" value="P-loop_NTPase"/>
</dbReference>
<dbReference type="SUPFAM" id="SSF50465">
    <property type="entry name" value="EF-Tu/eEF-1alpha/eIF2-gamma C-terminal domain"/>
    <property type="match status" value="1"/>
</dbReference>
<dbReference type="PROSITE" id="PS51722">
    <property type="entry name" value="G_TR_2"/>
    <property type="match status" value="1"/>
</dbReference>
<dbReference type="GeneID" id="77466539"/>
<accession>A0ABM6U0P2</accession>
<feature type="coiled-coil region" evidence="6">
    <location>
        <begin position="147"/>
        <end position="177"/>
    </location>
</feature>
<dbReference type="InterPro" id="IPR009001">
    <property type="entry name" value="Transl_elong_EF1A/Init_IF2_C"/>
</dbReference>
<keyword evidence="5" id="KW-0342">GTP-binding</keyword>
<keyword evidence="6" id="KW-0175">Coiled coil</keyword>
<dbReference type="RefSeq" id="WP_005950901.1">
    <property type="nucleotide sequence ID" value="NZ_CP028103.1"/>
</dbReference>
<dbReference type="PANTHER" id="PTHR43721:SF11">
    <property type="entry name" value="SELENOCYSTEINE-SPECIFIC ELONGATION FACTOR"/>
    <property type="match status" value="1"/>
</dbReference>
<dbReference type="InterPro" id="IPR015191">
    <property type="entry name" value="SelB_WHD4"/>
</dbReference>
<dbReference type="Proteomes" id="UP000241238">
    <property type="component" value="Chromosome"/>
</dbReference>
<protein>
    <submittedName>
        <fullName evidence="8">Selenocysteine-specific translation elongation factor</fullName>
    </submittedName>
</protein>
<evidence type="ECO:0000259" key="7">
    <source>
        <dbReference type="PROSITE" id="PS51722"/>
    </source>
</evidence>
<dbReference type="SUPFAM" id="SSF46785">
    <property type="entry name" value="Winged helix' DNA-binding domain"/>
    <property type="match status" value="2"/>
</dbReference>
<keyword evidence="4" id="KW-0648">Protein biosynthesis</keyword>
<evidence type="ECO:0000256" key="6">
    <source>
        <dbReference type="SAM" id="Coils"/>
    </source>
</evidence>
<organism evidence="8 9">
    <name type="scientific">Fusobacterium varium ATCC 27725</name>
    <dbReference type="NCBI Taxonomy" id="469618"/>
    <lineage>
        <taxon>Bacteria</taxon>
        <taxon>Fusobacteriati</taxon>
        <taxon>Fusobacteriota</taxon>
        <taxon>Fusobacteriia</taxon>
        <taxon>Fusobacteriales</taxon>
        <taxon>Fusobacteriaceae</taxon>
        <taxon>Fusobacterium</taxon>
    </lineage>
</organism>
<keyword evidence="8" id="KW-0251">Elongation factor</keyword>
<dbReference type="InterPro" id="IPR036388">
    <property type="entry name" value="WH-like_DNA-bd_sf"/>
</dbReference>
<proteinExistence type="predicted"/>
<evidence type="ECO:0000256" key="5">
    <source>
        <dbReference type="ARBA" id="ARBA00023134"/>
    </source>
</evidence>
<dbReference type="CDD" id="cd15491">
    <property type="entry name" value="selB_III"/>
    <property type="match status" value="1"/>
</dbReference>
<dbReference type="InterPro" id="IPR015190">
    <property type="entry name" value="Elong_fac_SelB-wing-hlx_typ-2"/>
</dbReference>
<dbReference type="InterPro" id="IPR000795">
    <property type="entry name" value="T_Tr_GTP-bd_dom"/>
</dbReference>
<dbReference type="InterPro" id="IPR005225">
    <property type="entry name" value="Small_GTP-bd"/>
</dbReference>
<sequence length="625" mass="72076">MRNVIIGTAGHIDHGKTTVVKGLTGQDTDTLPEEKARGMTIDLGFTFFTLSNGRKVGIVDVPGHEKFIKNMAAGVTGIDIILFVIACDDGIKPQTLEHADIINILGVKRGIILLTKRDLADENKVLELKKNVRELFKNSYLENSPILEISEKDSKSFEKLKEVLENEILKIEEDRAENKDFRLDIDRVFSVKGFGTVVTGTSKNSRISVGDIVTVYPQMKEVKIKGIENHGNKLEILEAGNRCALNINIDSKEIRRGNIIAKKNSLIVSNRVDCIFTLLKRSSNVKNNQRIRINIGTEELIGRVKIFLEDEIFSGDKKFVQIEFEKESAFSVGDIGIVRSFSPIATIGGIEIINIPKERAKRKDLKYLEKLEILSSKNKYKKIESIVLNSDDIFMTKENIELFLGEKISETEIENSQNIEKIFDDIYINTDKLENLKNQILEYLEQYHQKYPLAIGIKRSELKNRFFENYSIKVYNIILEYFRKKNIIEMHEEYIFKKDFKIKLNKEQKKRKDEIFSIYKKGGFTPQKIEDISNLFKDKDFFSAVHSYMVNNSFLVELKDGNFMLKGFFMESEKKLREYLEKNRKITLGEARELFGISRKSILLILEKLDENGVTKRIDEYRILK</sequence>
<dbReference type="Pfam" id="PF09106">
    <property type="entry name" value="WHD_2nd_SelB"/>
    <property type="match status" value="1"/>
</dbReference>
<evidence type="ECO:0000256" key="4">
    <source>
        <dbReference type="ARBA" id="ARBA00022917"/>
    </source>
</evidence>
<comment type="subcellular location">
    <subcellularLocation>
        <location evidence="1">Cytoplasm</location>
    </subcellularLocation>
</comment>
<dbReference type="InterPro" id="IPR050055">
    <property type="entry name" value="EF-Tu_GTPase"/>
</dbReference>
<dbReference type="InterPro" id="IPR004535">
    <property type="entry name" value="Transl_elong_SelB"/>
</dbReference>
<evidence type="ECO:0000256" key="2">
    <source>
        <dbReference type="ARBA" id="ARBA00022490"/>
    </source>
</evidence>
<dbReference type="Gene3D" id="2.40.30.10">
    <property type="entry name" value="Translation factors"/>
    <property type="match status" value="1"/>
</dbReference>
<name>A0ABM6U0P2_FUSVA</name>
<evidence type="ECO:0000256" key="3">
    <source>
        <dbReference type="ARBA" id="ARBA00022741"/>
    </source>
</evidence>
<dbReference type="Gene3D" id="1.10.10.2770">
    <property type="match status" value="1"/>
</dbReference>
<dbReference type="Pfam" id="PF00009">
    <property type="entry name" value="GTP_EFTU"/>
    <property type="match status" value="1"/>
</dbReference>
<dbReference type="SUPFAM" id="SSF50447">
    <property type="entry name" value="Translation proteins"/>
    <property type="match status" value="1"/>
</dbReference>
<evidence type="ECO:0000313" key="8">
    <source>
        <dbReference type="EMBL" id="AVQ29857.1"/>
    </source>
</evidence>
<dbReference type="Gene3D" id="1.10.10.10">
    <property type="entry name" value="Winged helix-like DNA-binding domain superfamily/Winged helix DNA-binding domain"/>
    <property type="match status" value="1"/>
</dbReference>
<dbReference type="InterPro" id="IPR036390">
    <property type="entry name" value="WH_DNA-bd_sf"/>
</dbReference>
<keyword evidence="3" id="KW-0547">Nucleotide-binding</keyword>
<dbReference type="Gene3D" id="3.40.50.300">
    <property type="entry name" value="P-loop containing nucleotide triphosphate hydrolases"/>
    <property type="match status" value="1"/>
</dbReference>
<dbReference type="NCBIfam" id="TIGR00231">
    <property type="entry name" value="small_GTP"/>
    <property type="match status" value="1"/>
</dbReference>
<dbReference type="Pfam" id="PF09107">
    <property type="entry name" value="WHD_3rd_SelB"/>
    <property type="match status" value="1"/>
</dbReference>
<dbReference type="CDD" id="cd04171">
    <property type="entry name" value="SelB"/>
    <property type="match status" value="1"/>
</dbReference>
<reference evidence="9" key="1">
    <citation type="journal article" date="2018" name="MSphere">
        <title>Fusobacterium Genomics Using MinION and Illumina Sequencing Enables Genome Completion and Correction.</title>
        <authorList>
            <person name="Todd S.M."/>
            <person name="Settlage R.E."/>
            <person name="Lahmers K.K."/>
            <person name="Slade D.J."/>
        </authorList>
    </citation>
    <scope>NUCLEOTIDE SEQUENCE [LARGE SCALE GENOMIC DNA]</scope>
    <source>
        <strain evidence="9">ATCC 27725</strain>
    </source>
</reference>
<keyword evidence="9" id="KW-1185">Reference proteome</keyword>
<evidence type="ECO:0000256" key="1">
    <source>
        <dbReference type="ARBA" id="ARBA00004496"/>
    </source>
</evidence>
<dbReference type="PANTHER" id="PTHR43721">
    <property type="entry name" value="ELONGATION FACTOR TU-RELATED"/>
    <property type="match status" value="1"/>
</dbReference>
<dbReference type="EMBL" id="CP028103">
    <property type="protein sequence ID" value="AVQ29857.1"/>
    <property type="molecule type" value="Genomic_DNA"/>
</dbReference>
<dbReference type="SUPFAM" id="SSF52540">
    <property type="entry name" value="P-loop containing nucleoside triphosphate hydrolases"/>
    <property type="match status" value="1"/>
</dbReference>
<keyword evidence="2" id="KW-0963">Cytoplasm</keyword>
<dbReference type="InterPro" id="IPR031157">
    <property type="entry name" value="G_TR_CS"/>
</dbReference>
<feature type="domain" description="Tr-type G" evidence="7">
    <location>
        <begin position="1"/>
        <end position="175"/>
    </location>
</feature>
<evidence type="ECO:0000313" key="9">
    <source>
        <dbReference type="Proteomes" id="UP000241238"/>
    </source>
</evidence>
<dbReference type="PROSITE" id="PS00301">
    <property type="entry name" value="G_TR_1"/>
    <property type="match status" value="1"/>
</dbReference>